<dbReference type="Pfam" id="PF07811">
    <property type="entry name" value="TadE"/>
    <property type="match status" value="1"/>
</dbReference>
<name>A0A4R3L066_9FIRM</name>
<sequence length="170" mass="19533">MKRLIKHEKGTSLVEFALVLPIMLIMLGLICDMGRAVHAKINLQHLTGEIQRAVILYEEAGATDGIKRYSNYKNADQIIRKVIEENTNLDKSKLRYTISRSESIRRVYTGHYYNYNTGRFDTTPNWNDLCYVTVSLEYELPYIMFITKTILGDSMILSEAYKGMMYLGGG</sequence>
<evidence type="ECO:0000259" key="2">
    <source>
        <dbReference type="Pfam" id="PF07811"/>
    </source>
</evidence>
<dbReference type="InterPro" id="IPR012495">
    <property type="entry name" value="TadE-like_dom"/>
</dbReference>
<reference evidence="3 4" key="1">
    <citation type="submission" date="2019-03" db="EMBL/GenBank/DDBJ databases">
        <title>Genomic Encyclopedia of Type Strains, Phase IV (KMG-IV): sequencing the most valuable type-strain genomes for metagenomic binning, comparative biology and taxonomic classification.</title>
        <authorList>
            <person name="Goeker M."/>
        </authorList>
    </citation>
    <scope>NUCLEOTIDE SEQUENCE [LARGE SCALE GENOMIC DNA]</scope>
    <source>
        <strain evidence="3 4">DSM 26752</strain>
    </source>
</reference>
<gene>
    <name evidence="3" type="ORF">EDD65_10155</name>
</gene>
<keyword evidence="1" id="KW-1133">Transmembrane helix</keyword>
<feature type="domain" description="TadE-like" evidence="2">
    <location>
        <begin position="10"/>
        <end position="47"/>
    </location>
</feature>
<dbReference type="AlphaFoldDB" id="A0A4R3L066"/>
<evidence type="ECO:0000313" key="3">
    <source>
        <dbReference type="EMBL" id="TCS91555.1"/>
    </source>
</evidence>
<protein>
    <submittedName>
        <fullName evidence="3">TadE-like protein</fullName>
    </submittedName>
</protein>
<evidence type="ECO:0000313" key="4">
    <source>
        <dbReference type="Proteomes" id="UP000294567"/>
    </source>
</evidence>
<proteinExistence type="predicted"/>
<dbReference type="RefSeq" id="WP_158279959.1">
    <property type="nucleotide sequence ID" value="NZ_CP068564.1"/>
</dbReference>
<dbReference type="OrthoDB" id="1649431at2"/>
<evidence type="ECO:0000256" key="1">
    <source>
        <dbReference type="SAM" id="Phobius"/>
    </source>
</evidence>
<dbReference type="Proteomes" id="UP000294567">
    <property type="component" value="Unassembled WGS sequence"/>
</dbReference>
<comment type="caution">
    <text evidence="3">The sequence shown here is derived from an EMBL/GenBank/DDBJ whole genome shotgun (WGS) entry which is preliminary data.</text>
</comment>
<organism evidence="3 4">
    <name type="scientific">Keratinibaculum paraultunense</name>
    <dbReference type="NCBI Taxonomy" id="1278232"/>
    <lineage>
        <taxon>Bacteria</taxon>
        <taxon>Bacillati</taxon>
        <taxon>Bacillota</taxon>
        <taxon>Tissierellia</taxon>
        <taxon>Tissierellales</taxon>
        <taxon>Tepidimicrobiaceae</taxon>
        <taxon>Keratinibaculum</taxon>
    </lineage>
</organism>
<feature type="transmembrane region" description="Helical" evidence="1">
    <location>
        <begin position="12"/>
        <end position="30"/>
    </location>
</feature>
<keyword evidence="1" id="KW-0472">Membrane</keyword>
<keyword evidence="1" id="KW-0812">Transmembrane</keyword>
<keyword evidence="4" id="KW-1185">Reference proteome</keyword>
<accession>A0A4R3L066</accession>
<dbReference type="EMBL" id="SMAE01000001">
    <property type="protein sequence ID" value="TCS91555.1"/>
    <property type="molecule type" value="Genomic_DNA"/>
</dbReference>